<evidence type="ECO:0000256" key="2">
    <source>
        <dbReference type="ARBA" id="ARBA00022448"/>
    </source>
</evidence>
<dbReference type="InterPro" id="IPR001188">
    <property type="entry name" value="Sperm_putr-bd"/>
</dbReference>
<keyword evidence="2" id="KW-0813">Transport</keyword>
<evidence type="ECO:0000313" key="7">
    <source>
        <dbReference type="Proteomes" id="UP000275199"/>
    </source>
</evidence>
<dbReference type="InterPro" id="IPR006059">
    <property type="entry name" value="SBP"/>
</dbReference>
<dbReference type="Gene3D" id="3.40.190.10">
    <property type="entry name" value="Periplasmic binding protein-like II"/>
    <property type="match status" value="2"/>
</dbReference>
<dbReference type="Proteomes" id="UP000275199">
    <property type="component" value="Unassembled WGS sequence"/>
</dbReference>
<dbReference type="PANTHER" id="PTHR30222:SF18">
    <property type="entry name" value="BIFUNCTIONAL POLYHYDROXYBUTYRATE SYNTHASE _ ABC TRANSPORTER PERIPLASMIC BINDING PROTEIN-RELATED"/>
    <property type="match status" value="1"/>
</dbReference>
<dbReference type="PRINTS" id="PR00909">
    <property type="entry name" value="SPERMDNBNDNG"/>
</dbReference>
<proteinExistence type="predicted"/>
<evidence type="ECO:0000256" key="4">
    <source>
        <dbReference type="ARBA" id="ARBA00022764"/>
    </source>
</evidence>
<dbReference type="Pfam" id="PF13416">
    <property type="entry name" value="SBP_bac_8"/>
    <property type="match status" value="1"/>
</dbReference>
<evidence type="ECO:0000256" key="1">
    <source>
        <dbReference type="ARBA" id="ARBA00004418"/>
    </source>
</evidence>
<feature type="signal peptide" evidence="5">
    <location>
        <begin position="1"/>
        <end position="23"/>
    </location>
</feature>
<dbReference type="SUPFAM" id="SSF53850">
    <property type="entry name" value="Periplasmic binding protein-like II"/>
    <property type="match status" value="1"/>
</dbReference>
<dbReference type="EMBL" id="RKKU01000001">
    <property type="protein sequence ID" value="ROZ88423.1"/>
    <property type="molecule type" value="Genomic_DNA"/>
</dbReference>
<name>A0ABX9XQU3_9PSED</name>
<evidence type="ECO:0000313" key="6">
    <source>
        <dbReference type="EMBL" id="ROZ88423.1"/>
    </source>
</evidence>
<comment type="caution">
    <text evidence="6">The sequence shown here is derived from an EMBL/GenBank/DDBJ whole genome shotgun (WGS) entry which is preliminary data.</text>
</comment>
<comment type="subcellular location">
    <subcellularLocation>
        <location evidence="1">Periplasm</location>
    </subcellularLocation>
</comment>
<evidence type="ECO:0000256" key="5">
    <source>
        <dbReference type="SAM" id="SignalP"/>
    </source>
</evidence>
<reference evidence="6 7" key="1">
    <citation type="submission" date="2018-11" db="EMBL/GenBank/DDBJ databases">
        <authorList>
            <person name="Jang G.I."/>
            <person name="Hwang C.Y."/>
        </authorList>
    </citation>
    <scope>NUCLEOTIDE SEQUENCE [LARGE SCALE GENOMIC DNA]</scope>
    <source>
        <strain evidence="6 7">SSM26</strain>
    </source>
</reference>
<sequence>MRTYTMKYLLCIVALCAMSQAHAEDVIRVLNWNDYIEPTLLDKFEQQTGVRVDYQTFEEGQELIAAMKGEESYDIVVPSHYMLKQMIAEQALMPIDNSKLKNYNNLDIWLVSVLASIPRASEHAVPYLWGANGLAVNVPLAEAALGENVPQSWALLFDESYTSRLSSCGLGMLAAPEEVASVLMNFHGRRLSGSTSRKIARTFESIDYLRNSVSEINNWEHVEALAQNKICVALTWGGNALFAMAENPDIQFWIPEAGSSIFIDTLAIPSNAPNPDLAYQFIDFLMEPENAILNATASNFYPTVSSESAEMQAFTEANPYQVMTVEQRRRSYLLESLTEEQKSAVDQAWERFVSPRQEPQATAE</sequence>
<dbReference type="PANTHER" id="PTHR30222">
    <property type="entry name" value="SPERMIDINE/PUTRESCINE-BINDING PERIPLASMIC PROTEIN"/>
    <property type="match status" value="1"/>
</dbReference>
<evidence type="ECO:0000256" key="3">
    <source>
        <dbReference type="ARBA" id="ARBA00022729"/>
    </source>
</evidence>
<keyword evidence="4" id="KW-0574">Periplasm</keyword>
<accession>A0ABX9XQU3</accession>
<keyword evidence="3 5" id="KW-0732">Signal</keyword>
<dbReference type="PIRSF" id="PIRSF019574">
    <property type="entry name" value="Periplasmic_polyamine_BP"/>
    <property type="match status" value="1"/>
</dbReference>
<feature type="chain" id="PRO_5045777618" evidence="5">
    <location>
        <begin position="24"/>
        <end position="364"/>
    </location>
</feature>
<protein>
    <submittedName>
        <fullName evidence="6">Extracellular solute-binding protein</fullName>
    </submittedName>
</protein>
<organism evidence="6 7">
    <name type="scientific">Pseudomonas neustonica</name>
    <dbReference type="NCBI Taxonomy" id="2487346"/>
    <lineage>
        <taxon>Bacteria</taxon>
        <taxon>Pseudomonadati</taxon>
        <taxon>Pseudomonadota</taxon>
        <taxon>Gammaproteobacteria</taxon>
        <taxon>Pseudomonadales</taxon>
        <taxon>Pseudomonadaceae</taxon>
        <taxon>Pseudomonas</taxon>
    </lineage>
</organism>
<keyword evidence="7" id="KW-1185">Reference proteome</keyword>
<gene>
    <name evidence="6" type="ORF">EF096_01665</name>
</gene>